<evidence type="ECO:0000256" key="2">
    <source>
        <dbReference type="ARBA" id="ARBA00002904"/>
    </source>
</evidence>
<sequence length="283" mass="31868">MTSFQFHKNPNSFSLFLTILILSSSSFLAFNPTTASDSEVDNETPFSYVEGSGTGPKSWGRIDPHWQACGKGKMQSPIDLLDKRVQVFPHLGKLRRGYKPAPATIKNRGHDIRVKWKGDAGKININGTVYKLVQCHWHTPSEHTFNGSRYNLELHIVHLSSKGETAVIGIVYKYGREDPFLSRLFHHIKSIGKEERDLGIINPGDIKFGSRKYYRYIGSLTVPPCTEGVTWTISKKVRTVSREQVRALREAIHDGFKANARPTQQLDGRPVLFYTPRENGGSA</sequence>
<keyword evidence="6" id="KW-0479">Metal-binding</keyword>
<evidence type="ECO:0000256" key="4">
    <source>
        <dbReference type="ARBA" id="ARBA00006365"/>
    </source>
</evidence>
<evidence type="ECO:0000313" key="15">
    <source>
        <dbReference type="Proteomes" id="UP001163823"/>
    </source>
</evidence>
<keyword evidence="7 12" id="KW-0732">Signal</keyword>
<keyword evidence="15" id="KW-1185">Reference proteome</keyword>
<dbReference type="KEGG" id="qsa:O6P43_006475"/>
<keyword evidence="9" id="KW-0325">Glycoprotein</keyword>
<organism evidence="14 15">
    <name type="scientific">Quillaja saponaria</name>
    <name type="common">Soap bark tree</name>
    <dbReference type="NCBI Taxonomy" id="32244"/>
    <lineage>
        <taxon>Eukaryota</taxon>
        <taxon>Viridiplantae</taxon>
        <taxon>Streptophyta</taxon>
        <taxon>Embryophyta</taxon>
        <taxon>Tracheophyta</taxon>
        <taxon>Spermatophyta</taxon>
        <taxon>Magnoliopsida</taxon>
        <taxon>eudicotyledons</taxon>
        <taxon>Gunneridae</taxon>
        <taxon>Pentapetalae</taxon>
        <taxon>rosids</taxon>
        <taxon>fabids</taxon>
        <taxon>Fabales</taxon>
        <taxon>Quillajaceae</taxon>
        <taxon>Quillaja</taxon>
    </lineage>
</organism>
<evidence type="ECO:0000256" key="12">
    <source>
        <dbReference type="SAM" id="SignalP"/>
    </source>
</evidence>
<dbReference type="CDD" id="cd03124">
    <property type="entry name" value="alpha_CA_prokaryotic_like"/>
    <property type="match status" value="1"/>
</dbReference>
<comment type="function">
    <text evidence="2">Reversible hydration of carbon dioxide.</text>
</comment>
<comment type="cofactor">
    <cofactor evidence="1">
        <name>Zn(2+)</name>
        <dbReference type="ChEBI" id="CHEBI:29105"/>
    </cofactor>
</comment>
<evidence type="ECO:0000256" key="9">
    <source>
        <dbReference type="ARBA" id="ARBA00023180"/>
    </source>
</evidence>
<dbReference type="InterPro" id="IPR023561">
    <property type="entry name" value="Carbonic_anhydrase_a-class"/>
</dbReference>
<dbReference type="PANTHER" id="PTHR18952:SF271">
    <property type="entry name" value="ALPHA CARBONIC ANHYDRASE 4-RELATED"/>
    <property type="match status" value="1"/>
</dbReference>
<dbReference type="GO" id="GO:0006730">
    <property type="term" value="P:one-carbon metabolic process"/>
    <property type="evidence" value="ECO:0007669"/>
    <property type="project" value="TreeGrafter"/>
</dbReference>
<evidence type="ECO:0000256" key="3">
    <source>
        <dbReference type="ARBA" id="ARBA00004470"/>
    </source>
</evidence>
<comment type="subcellular location">
    <subcellularLocation>
        <location evidence="3">Plastid</location>
        <location evidence="3">Chloroplast stroma</location>
    </subcellularLocation>
</comment>
<comment type="caution">
    <text evidence="14">The sequence shown here is derived from an EMBL/GenBank/DDBJ whole genome shotgun (WGS) entry which is preliminary data.</text>
</comment>
<dbReference type="EMBL" id="JARAOO010000003">
    <property type="protein sequence ID" value="KAJ7976736.1"/>
    <property type="molecule type" value="Genomic_DNA"/>
</dbReference>
<feature type="signal peptide" evidence="12">
    <location>
        <begin position="1"/>
        <end position="29"/>
    </location>
</feature>
<evidence type="ECO:0000256" key="8">
    <source>
        <dbReference type="ARBA" id="ARBA00022833"/>
    </source>
</evidence>
<dbReference type="GO" id="GO:0004089">
    <property type="term" value="F:carbonate dehydratase activity"/>
    <property type="evidence" value="ECO:0007669"/>
    <property type="project" value="UniProtKB-EC"/>
</dbReference>
<evidence type="ECO:0000313" key="14">
    <source>
        <dbReference type="EMBL" id="KAJ7976736.1"/>
    </source>
</evidence>
<dbReference type="Gene3D" id="3.10.200.10">
    <property type="entry name" value="Alpha carbonic anhydrase"/>
    <property type="match status" value="1"/>
</dbReference>
<gene>
    <name evidence="14" type="ORF">O6P43_006475</name>
</gene>
<dbReference type="Proteomes" id="UP001163823">
    <property type="component" value="Chromosome 3"/>
</dbReference>
<dbReference type="InterPro" id="IPR001148">
    <property type="entry name" value="CA_dom"/>
</dbReference>
<comment type="similarity">
    <text evidence="4">Belongs to the alpha-class carbonic anhydrase family.</text>
</comment>
<dbReference type="AlphaFoldDB" id="A0AAD7Q8B0"/>
<evidence type="ECO:0000256" key="11">
    <source>
        <dbReference type="ARBA" id="ARBA00048348"/>
    </source>
</evidence>
<evidence type="ECO:0000256" key="5">
    <source>
        <dbReference type="ARBA" id="ARBA00012925"/>
    </source>
</evidence>
<evidence type="ECO:0000256" key="7">
    <source>
        <dbReference type="ARBA" id="ARBA00022729"/>
    </source>
</evidence>
<dbReference type="InterPro" id="IPR036398">
    <property type="entry name" value="CA_dom_sf"/>
</dbReference>
<name>A0AAD7Q8B0_QUISA</name>
<dbReference type="PANTHER" id="PTHR18952">
    <property type="entry name" value="CARBONIC ANHYDRASE"/>
    <property type="match status" value="1"/>
</dbReference>
<evidence type="ECO:0000256" key="10">
    <source>
        <dbReference type="ARBA" id="ARBA00023239"/>
    </source>
</evidence>
<dbReference type="PROSITE" id="PS51144">
    <property type="entry name" value="ALPHA_CA_2"/>
    <property type="match status" value="1"/>
</dbReference>
<proteinExistence type="inferred from homology"/>
<accession>A0AAD7Q8B0</accession>
<feature type="domain" description="Alpha-carbonic anhydrase" evidence="13">
    <location>
        <begin position="44"/>
        <end position="275"/>
    </location>
</feature>
<evidence type="ECO:0000256" key="6">
    <source>
        <dbReference type="ARBA" id="ARBA00022723"/>
    </source>
</evidence>
<keyword evidence="10" id="KW-0456">Lyase</keyword>
<evidence type="ECO:0000256" key="1">
    <source>
        <dbReference type="ARBA" id="ARBA00001947"/>
    </source>
</evidence>
<keyword evidence="8" id="KW-0862">Zinc</keyword>
<evidence type="ECO:0000259" key="13">
    <source>
        <dbReference type="PROSITE" id="PS51144"/>
    </source>
</evidence>
<dbReference type="GO" id="GO:0008270">
    <property type="term" value="F:zinc ion binding"/>
    <property type="evidence" value="ECO:0007669"/>
    <property type="project" value="InterPro"/>
</dbReference>
<dbReference type="SMART" id="SM01057">
    <property type="entry name" value="Carb_anhydrase"/>
    <property type="match status" value="1"/>
</dbReference>
<feature type="chain" id="PRO_5042184174" description="carbonic anhydrase" evidence="12">
    <location>
        <begin position="30"/>
        <end position="283"/>
    </location>
</feature>
<dbReference type="GO" id="GO:0009570">
    <property type="term" value="C:chloroplast stroma"/>
    <property type="evidence" value="ECO:0007669"/>
    <property type="project" value="UniProtKB-SubCell"/>
</dbReference>
<protein>
    <recommendedName>
        <fullName evidence="5">carbonic anhydrase</fullName>
        <ecNumber evidence="5">4.2.1.1</ecNumber>
    </recommendedName>
</protein>
<dbReference type="Pfam" id="PF00194">
    <property type="entry name" value="Carb_anhydrase"/>
    <property type="match status" value="1"/>
</dbReference>
<dbReference type="InterPro" id="IPR041891">
    <property type="entry name" value="Alpha_CA_prokaryot-like"/>
</dbReference>
<reference evidence="14" key="1">
    <citation type="journal article" date="2023" name="Science">
        <title>Elucidation of the pathway for biosynthesis of saponin adjuvants from the soapbark tree.</title>
        <authorList>
            <person name="Reed J."/>
            <person name="Orme A."/>
            <person name="El-Demerdash A."/>
            <person name="Owen C."/>
            <person name="Martin L.B.B."/>
            <person name="Misra R.C."/>
            <person name="Kikuchi S."/>
            <person name="Rejzek M."/>
            <person name="Martin A.C."/>
            <person name="Harkess A."/>
            <person name="Leebens-Mack J."/>
            <person name="Louveau T."/>
            <person name="Stephenson M.J."/>
            <person name="Osbourn A."/>
        </authorList>
    </citation>
    <scope>NUCLEOTIDE SEQUENCE</scope>
    <source>
        <strain evidence="14">S10</strain>
    </source>
</reference>
<dbReference type="SUPFAM" id="SSF51069">
    <property type="entry name" value="Carbonic anhydrase"/>
    <property type="match status" value="1"/>
</dbReference>
<comment type="catalytic activity">
    <reaction evidence="11">
        <text>hydrogencarbonate + H(+) = CO2 + H2O</text>
        <dbReference type="Rhea" id="RHEA:10748"/>
        <dbReference type="ChEBI" id="CHEBI:15377"/>
        <dbReference type="ChEBI" id="CHEBI:15378"/>
        <dbReference type="ChEBI" id="CHEBI:16526"/>
        <dbReference type="ChEBI" id="CHEBI:17544"/>
        <dbReference type="EC" id="4.2.1.1"/>
    </reaction>
</comment>
<dbReference type="FunFam" id="3.10.200.10:FF:000007">
    <property type="entry name" value="Alpha carbonic anhydrase 3"/>
    <property type="match status" value="1"/>
</dbReference>
<dbReference type="EC" id="4.2.1.1" evidence="5"/>